<proteinExistence type="predicted"/>
<dbReference type="Proteomes" id="UP000175684">
    <property type="component" value="Unassembled WGS sequence"/>
</dbReference>
<sequence length="79" mass="8525">MRSAAFLHALEGMPADQARAWASKAGVVMDGRDLPYGEGRCAIWDKDHVAFVDIRGGLVEEAPFDPSVIDPPEGWGQDA</sequence>
<gene>
    <name evidence="1" type="ORF">BBK15_09060</name>
</gene>
<dbReference type="AlphaFoldDB" id="A0A1E7XY84"/>
<comment type="caution">
    <text evidence="1">The sequence shown here is derived from an EMBL/GenBank/DDBJ whole genome shotgun (WGS) entry which is preliminary data.</text>
</comment>
<organism evidence="1 2">
    <name type="scientific">Bifidobacterium adolescentis</name>
    <dbReference type="NCBI Taxonomy" id="1680"/>
    <lineage>
        <taxon>Bacteria</taxon>
        <taxon>Bacillati</taxon>
        <taxon>Actinomycetota</taxon>
        <taxon>Actinomycetes</taxon>
        <taxon>Bifidobacteriales</taxon>
        <taxon>Bifidobacteriaceae</taxon>
        <taxon>Bifidobacterium</taxon>
    </lineage>
</organism>
<name>A0A1E7XY84_BIFAD</name>
<evidence type="ECO:0000313" key="1">
    <source>
        <dbReference type="EMBL" id="OFA33783.1"/>
    </source>
</evidence>
<accession>A0A1E7XY84</accession>
<dbReference type="EMBL" id="MAXD01000011">
    <property type="protein sequence ID" value="OFA33783.1"/>
    <property type="molecule type" value="Genomic_DNA"/>
</dbReference>
<reference evidence="1 2" key="1">
    <citation type="submission" date="2016-07" db="EMBL/GenBank/DDBJ databases">
        <title>Draft Genome Sequence of Bifidobacterium adolescentis strain Km 4.</title>
        <authorList>
            <person name="Danilenko V.N."/>
        </authorList>
    </citation>
    <scope>NUCLEOTIDE SEQUENCE [LARGE SCALE GENOMIC DNA]</scope>
    <source>
        <strain evidence="1 2">Km 4</strain>
    </source>
</reference>
<evidence type="ECO:0000313" key="2">
    <source>
        <dbReference type="Proteomes" id="UP000175684"/>
    </source>
</evidence>
<protein>
    <submittedName>
        <fullName evidence="1">Uncharacterized protein</fullName>
    </submittedName>
</protein>
<dbReference type="RefSeq" id="WP_070122926.1">
    <property type="nucleotide sequence ID" value="NZ_MAXD01000011.1"/>
</dbReference>